<reference evidence="1 2" key="1">
    <citation type="submission" date="2019-01" db="EMBL/GenBank/DDBJ databases">
        <authorList>
            <person name="Brito A."/>
        </authorList>
    </citation>
    <scope>NUCLEOTIDE SEQUENCE [LARGE SCALE GENOMIC DNA]</scope>
    <source>
        <strain evidence="1">1</strain>
    </source>
</reference>
<dbReference type="Proteomes" id="UP000320055">
    <property type="component" value="Unassembled WGS sequence"/>
</dbReference>
<sequence>MIIWLNGAFGAGKTQTAFELHSRIPNSFVFDPEEIGFLLHKITPSAINESDFQDNRLWREFTYQSLQYLAETFEGIVIVPMTLVNLAYYDQIVGTLHRQSFPIHHFTLCASRETILRRLCRRGDGVNSWAASQLDRCLNSLSNEIFAIHLDTENKSIELVAEEIAKYIGFNLNPPKWHPALRPLQRIIVQISHIRF</sequence>
<protein>
    <submittedName>
        <fullName evidence="1">Tunicamycin resistance protein</fullName>
    </submittedName>
</protein>
<name>A0A563W266_9CYAN</name>
<evidence type="ECO:0000313" key="1">
    <source>
        <dbReference type="EMBL" id="VEP17766.1"/>
    </source>
</evidence>
<dbReference type="InterPro" id="IPR027417">
    <property type="entry name" value="P-loop_NTPase"/>
</dbReference>
<accession>A0A563W266</accession>
<dbReference type="Gene3D" id="3.40.50.300">
    <property type="entry name" value="P-loop containing nucleotide triphosphate hydrolases"/>
    <property type="match status" value="1"/>
</dbReference>
<dbReference type="Pfam" id="PF13671">
    <property type="entry name" value="AAA_33"/>
    <property type="match status" value="1"/>
</dbReference>
<gene>
    <name evidence="1" type="primary">tmrB</name>
    <name evidence="1" type="ORF">H1P_6400007</name>
</gene>
<keyword evidence="2" id="KW-1185">Reference proteome</keyword>
<dbReference type="SUPFAM" id="SSF52540">
    <property type="entry name" value="P-loop containing nucleoside triphosphate hydrolases"/>
    <property type="match status" value="1"/>
</dbReference>
<proteinExistence type="predicted"/>
<dbReference type="RefSeq" id="WP_144876174.1">
    <property type="nucleotide sequence ID" value="NZ_LR214372.1"/>
</dbReference>
<dbReference type="AlphaFoldDB" id="A0A563W266"/>
<evidence type="ECO:0000313" key="2">
    <source>
        <dbReference type="Proteomes" id="UP000320055"/>
    </source>
</evidence>
<organism evidence="1 2">
    <name type="scientific">Hyella patelloides LEGE 07179</name>
    <dbReference type="NCBI Taxonomy" id="945734"/>
    <lineage>
        <taxon>Bacteria</taxon>
        <taxon>Bacillati</taxon>
        <taxon>Cyanobacteriota</taxon>
        <taxon>Cyanophyceae</taxon>
        <taxon>Pleurocapsales</taxon>
        <taxon>Hyellaceae</taxon>
        <taxon>Hyella</taxon>
    </lineage>
</organism>
<dbReference type="OrthoDB" id="9799092at2"/>
<dbReference type="EMBL" id="CAACVJ010000602">
    <property type="protein sequence ID" value="VEP17766.1"/>
    <property type="molecule type" value="Genomic_DNA"/>
</dbReference>